<comment type="caution">
    <text evidence="1">The sequence shown here is derived from an EMBL/GenBank/DDBJ whole genome shotgun (WGS) entry which is preliminary data.</text>
</comment>
<dbReference type="EMBL" id="ALPT02000003">
    <property type="protein sequence ID" value="KGA98984.1"/>
    <property type="molecule type" value="Genomic_DNA"/>
</dbReference>
<dbReference type="AlphaFoldDB" id="A0A094WMJ7"/>
<accession>A0A094WMJ7</accession>
<gene>
    <name evidence="2" type="ORF">AJ85_19005</name>
    <name evidence="1" type="ORF">BALCAV_0201695</name>
</gene>
<name>A0A094WMJ7_ALKAL</name>
<evidence type="ECO:0000313" key="3">
    <source>
        <dbReference type="Proteomes" id="UP000002754"/>
    </source>
</evidence>
<dbReference type="RefSeq" id="WP_003321822.1">
    <property type="nucleotide sequence ID" value="NZ_ALPT02000003.1"/>
</dbReference>
<proteinExistence type="predicted"/>
<sequence>MEINKKELKKTSRKFRQMASRVLNAHYNEINSIIKMFIEYIDDTPIINEYIKSIFVEYPNLQDEIKQVSASYGRLVLSTGDTPEQEINYVYQILKYISENTSVQTSALGWGYTSSKKYQDMVKEFGNRVVMPFVDGINVYLSDIATDMGYDEESRFMINVSGGQAQVNISNDNSTLNATQNIQVNQSEIASLITELKANIEIELANNKDIKNILLSQAQLIETETAEEKPKKEVLKTAINTIQNLLKTVPLAVTAVESSRKLYELIAPLFI</sequence>
<evidence type="ECO:0000313" key="1">
    <source>
        <dbReference type="EMBL" id="KGA98984.1"/>
    </source>
</evidence>
<dbReference type="Proteomes" id="UP000297014">
    <property type="component" value="Unassembled WGS sequence"/>
</dbReference>
<evidence type="ECO:0000313" key="4">
    <source>
        <dbReference type="Proteomes" id="UP000297014"/>
    </source>
</evidence>
<protein>
    <submittedName>
        <fullName evidence="1">Uncharacterized protein</fullName>
    </submittedName>
</protein>
<evidence type="ECO:0000313" key="2">
    <source>
        <dbReference type="EMBL" id="THG89200.1"/>
    </source>
</evidence>
<reference evidence="2 4" key="2">
    <citation type="submission" date="2014-01" db="EMBL/GenBank/DDBJ databases">
        <title>Draft genome sequencing of Bacillus alcalophilus CGMCC 1.3604.</title>
        <authorList>
            <person name="Yang J."/>
            <person name="Diao L."/>
            <person name="Yang S."/>
        </authorList>
    </citation>
    <scope>NUCLEOTIDE SEQUENCE [LARGE SCALE GENOMIC DNA]</scope>
    <source>
        <strain evidence="2 4">CGMCC 1.3604</strain>
    </source>
</reference>
<dbReference type="STRING" id="1218173.BALCAV_0201695"/>
<organism evidence="1 3">
    <name type="scientific">Alkalihalobacillus alcalophilus ATCC 27647 = CGMCC 1.3604</name>
    <dbReference type="NCBI Taxonomy" id="1218173"/>
    <lineage>
        <taxon>Bacteria</taxon>
        <taxon>Bacillati</taxon>
        <taxon>Bacillota</taxon>
        <taxon>Bacilli</taxon>
        <taxon>Bacillales</taxon>
        <taxon>Bacillaceae</taxon>
        <taxon>Alkalihalobacillus</taxon>
    </lineage>
</organism>
<reference evidence="1 3" key="1">
    <citation type="journal article" date="2014" name="Genome Announc.">
        <title>Draft Genome Sequence of Bacillus alcalophilus AV1934, a Classic Alkaliphile Isolated from Human Feces in 1934.</title>
        <authorList>
            <person name="Attie O."/>
            <person name="Jayaprakash A."/>
            <person name="Shah H."/>
            <person name="Paulsen I.T."/>
            <person name="Morino M."/>
            <person name="Takahashi Y."/>
            <person name="Narumi I."/>
            <person name="Sachidanandam R."/>
            <person name="Satoh K."/>
            <person name="Ito M."/>
            <person name="Krulwich T.A."/>
        </authorList>
    </citation>
    <scope>NUCLEOTIDE SEQUENCE [LARGE SCALE GENOMIC DNA]</scope>
    <source>
        <strain evidence="1 3">AV1934</strain>
    </source>
</reference>
<dbReference type="EMBL" id="JALP01000255">
    <property type="protein sequence ID" value="THG89200.1"/>
    <property type="molecule type" value="Genomic_DNA"/>
</dbReference>
<dbReference type="Proteomes" id="UP000002754">
    <property type="component" value="Unassembled WGS sequence"/>
</dbReference>
<dbReference type="eggNOG" id="ENOG502Z97N">
    <property type="taxonomic scope" value="Bacteria"/>
</dbReference>
<keyword evidence="3" id="KW-1185">Reference proteome</keyword>